<reference evidence="2" key="1">
    <citation type="journal article" date="2022" name="Int. J. Mol. Sci.">
        <title>Draft Genome of Tanacetum Coccineum: Genomic Comparison of Closely Related Tanacetum-Family Plants.</title>
        <authorList>
            <person name="Yamashiro T."/>
            <person name="Shiraishi A."/>
            <person name="Nakayama K."/>
            <person name="Satake H."/>
        </authorList>
    </citation>
    <scope>NUCLEOTIDE SEQUENCE</scope>
</reference>
<comment type="caution">
    <text evidence="2">The sequence shown here is derived from an EMBL/GenBank/DDBJ whole genome shotgun (WGS) entry which is preliminary data.</text>
</comment>
<reference evidence="2" key="2">
    <citation type="submission" date="2022-01" db="EMBL/GenBank/DDBJ databases">
        <authorList>
            <person name="Yamashiro T."/>
            <person name="Shiraishi A."/>
            <person name="Satake H."/>
            <person name="Nakayama K."/>
        </authorList>
    </citation>
    <scope>NUCLEOTIDE SEQUENCE</scope>
</reference>
<keyword evidence="3" id="KW-1185">Reference proteome</keyword>
<proteinExistence type="predicted"/>
<feature type="compositionally biased region" description="Basic and acidic residues" evidence="1">
    <location>
        <begin position="367"/>
        <end position="396"/>
    </location>
</feature>
<dbReference type="Proteomes" id="UP001151760">
    <property type="component" value="Unassembled WGS sequence"/>
</dbReference>
<feature type="compositionally biased region" description="Polar residues" evidence="1">
    <location>
        <begin position="205"/>
        <end position="214"/>
    </location>
</feature>
<evidence type="ECO:0000313" key="3">
    <source>
        <dbReference type="Proteomes" id="UP001151760"/>
    </source>
</evidence>
<dbReference type="EMBL" id="BQNB010014759">
    <property type="protein sequence ID" value="GJT32064.1"/>
    <property type="molecule type" value="Genomic_DNA"/>
</dbReference>
<feature type="compositionally biased region" description="Polar residues" evidence="1">
    <location>
        <begin position="404"/>
        <end position="424"/>
    </location>
</feature>
<protein>
    <submittedName>
        <fullName evidence="2">Uncharacterized protein</fullName>
    </submittedName>
</protein>
<feature type="region of interest" description="Disordered" evidence="1">
    <location>
        <begin position="361"/>
        <end position="426"/>
    </location>
</feature>
<accession>A0ABQ5D5H0</accession>
<name>A0ABQ5D5H0_9ASTR</name>
<evidence type="ECO:0000313" key="2">
    <source>
        <dbReference type="EMBL" id="GJT32064.1"/>
    </source>
</evidence>
<feature type="compositionally biased region" description="Low complexity" evidence="1">
    <location>
        <begin position="263"/>
        <end position="278"/>
    </location>
</feature>
<gene>
    <name evidence="2" type="ORF">Tco_0922483</name>
</gene>
<feature type="region of interest" description="Disordered" evidence="1">
    <location>
        <begin position="201"/>
        <end position="280"/>
    </location>
</feature>
<feature type="compositionally biased region" description="Basic and acidic residues" evidence="1">
    <location>
        <begin position="247"/>
        <end position="256"/>
    </location>
</feature>
<sequence>MLYSFVDNVHADYVELLWEGLPYSLEHPSTLVPYPRFTKLIVGYYMTAYPEISRRVRDKYHNLEHDEMVKSIFNSGKNKARVGMKITSWMITDEMKLTENYRMSPNPDVDERESSAQQKSIVIRLCIPPRRLTRLTPPTPIPTAAEVEDMIVQDTIQLSIVEQKNHDGLEAEQNVENVKEHLAAEEIKKMVEETKTVEEDEFVNSVLNSQNDPGTRSVKGKHVEESRHTPSTTTIRSPRIHSTLKSSDTEKLRELTVTDSTHSSSSPKPSSSIKPSYSLQPKTGRFKRFHELATYLQEVMQESLPSMLDSRVKEVTKKTVPVYVAEGLILENQKMQDEVAQMVDSSIRSYMLNHVLHVHPTQASKASAHEQRDQDDHHNDAHPEGENSAKRQKISEHGTYVFGESSSGQANKSDPSPSTSGNQEQLDDFDFWTGKYATDDDELLTENVSQELVEEMSETVDEAKLRKVVDEMLRQRCTSGDEHQYHIDQMQNFLKNDIVNPKAPALSLVNQDLLYLKKGNAGPEKFVLSLHKFPAVIFPDDNIKERTSKWIFYIKRQKEPGKPKEVYSNSKIVQVIKTTGELGHEHKFVTHIIIRRANGRFSSITESDYKNLNKNDIEDMYLLCVNGKNNKKEKRVMGHQEIHKFCDATLKRVLEGLKSYNNDVKHGYVTPSISKEDVEYL</sequence>
<organism evidence="2 3">
    <name type="scientific">Tanacetum coccineum</name>
    <dbReference type="NCBI Taxonomy" id="301880"/>
    <lineage>
        <taxon>Eukaryota</taxon>
        <taxon>Viridiplantae</taxon>
        <taxon>Streptophyta</taxon>
        <taxon>Embryophyta</taxon>
        <taxon>Tracheophyta</taxon>
        <taxon>Spermatophyta</taxon>
        <taxon>Magnoliopsida</taxon>
        <taxon>eudicotyledons</taxon>
        <taxon>Gunneridae</taxon>
        <taxon>Pentapetalae</taxon>
        <taxon>asterids</taxon>
        <taxon>campanulids</taxon>
        <taxon>Asterales</taxon>
        <taxon>Asteraceae</taxon>
        <taxon>Asteroideae</taxon>
        <taxon>Anthemideae</taxon>
        <taxon>Anthemidinae</taxon>
        <taxon>Tanacetum</taxon>
    </lineage>
</organism>
<evidence type="ECO:0000256" key="1">
    <source>
        <dbReference type="SAM" id="MobiDB-lite"/>
    </source>
</evidence>